<evidence type="ECO:0000313" key="1">
    <source>
        <dbReference type="EMBL" id="KAL1525702.1"/>
    </source>
</evidence>
<comment type="caution">
    <text evidence="1">The sequence shown here is derived from an EMBL/GenBank/DDBJ whole genome shotgun (WGS) entry which is preliminary data.</text>
</comment>
<sequence length="162" mass="18277">MVSSDWGTPGKHGPWKNASPCYPSRICRRAGAWVTRSRHLSRQGLLHTRRYSWRLPAPPITLTFQLRPDTTSILSVRAPIVIYTEEDATLLPPDDKEGMPFYVDPPAQPGMHRDIFRQHAVDIWCQPEVSTAHKAILMAAAGSSDHTHLPAATMQIQLRSYR</sequence>
<dbReference type="AlphaFoldDB" id="A0AB34JXQ9"/>
<organism evidence="1 2">
    <name type="scientific">Prymnesium parvum</name>
    <name type="common">Toxic golden alga</name>
    <dbReference type="NCBI Taxonomy" id="97485"/>
    <lineage>
        <taxon>Eukaryota</taxon>
        <taxon>Haptista</taxon>
        <taxon>Haptophyta</taxon>
        <taxon>Prymnesiophyceae</taxon>
        <taxon>Prymnesiales</taxon>
        <taxon>Prymnesiaceae</taxon>
        <taxon>Prymnesium</taxon>
    </lineage>
</organism>
<name>A0AB34JXQ9_PRYPA</name>
<keyword evidence="2" id="KW-1185">Reference proteome</keyword>
<dbReference type="EMBL" id="JBGBPQ010000004">
    <property type="protein sequence ID" value="KAL1525702.1"/>
    <property type="molecule type" value="Genomic_DNA"/>
</dbReference>
<dbReference type="Proteomes" id="UP001515480">
    <property type="component" value="Unassembled WGS sequence"/>
</dbReference>
<proteinExistence type="predicted"/>
<accession>A0AB34JXQ9</accession>
<protein>
    <submittedName>
        <fullName evidence="1">Uncharacterized protein</fullName>
    </submittedName>
</protein>
<gene>
    <name evidence="1" type="ORF">AB1Y20_020548</name>
</gene>
<reference evidence="1 2" key="1">
    <citation type="journal article" date="2024" name="Science">
        <title>Giant polyketide synthase enzymes in the biosynthesis of giant marine polyether toxins.</title>
        <authorList>
            <person name="Fallon T.R."/>
            <person name="Shende V.V."/>
            <person name="Wierzbicki I.H."/>
            <person name="Pendleton A.L."/>
            <person name="Watervoot N.F."/>
            <person name="Auber R.P."/>
            <person name="Gonzalez D.J."/>
            <person name="Wisecaver J.H."/>
            <person name="Moore B.S."/>
        </authorList>
    </citation>
    <scope>NUCLEOTIDE SEQUENCE [LARGE SCALE GENOMIC DNA]</scope>
    <source>
        <strain evidence="1 2">12B1</strain>
    </source>
</reference>
<evidence type="ECO:0000313" key="2">
    <source>
        <dbReference type="Proteomes" id="UP001515480"/>
    </source>
</evidence>